<evidence type="ECO:0008006" key="6">
    <source>
        <dbReference type="Google" id="ProtNLM"/>
    </source>
</evidence>
<dbReference type="PANTHER" id="PTHR10746:SF6">
    <property type="entry name" value="LARGE RIBOSOMAL SUBUNIT PROTEIN UL4M"/>
    <property type="match status" value="1"/>
</dbReference>
<evidence type="ECO:0000256" key="4">
    <source>
        <dbReference type="SAM" id="MobiDB-lite"/>
    </source>
</evidence>
<evidence type="ECO:0000256" key="2">
    <source>
        <dbReference type="ARBA" id="ARBA00022980"/>
    </source>
</evidence>
<dbReference type="AlphaFoldDB" id="A0A381SET1"/>
<dbReference type="SUPFAM" id="SSF52166">
    <property type="entry name" value="Ribosomal protein L4"/>
    <property type="match status" value="1"/>
</dbReference>
<dbReference type="InterPro" id="IPR002136">
    <property type="entry name" value="Ribosomal_uL4"/>
</dbReference>
<dbReference type="Pfam" id="PF00573">
    <property type="entry name" value="Ribosomal_L4"/>
    <property type="match status" value="1"/>
</dbReference>
<evidence type="ECO:0000313" key="5">
    <source>
        <dbReference type="EMBL" id="SVA02592.1"/>
    </source>
</evidence>
<dbReference type="InterPro" id="IPR023574">
    <property type="entry name" value="Ribosomal_uL4_dom_sf"/>
</dbReference>
<sequence>MKKKVVNLMNKEVSEVELPESVFGIKVFPDILHQYIRYQNAKSRQGTHKTKTRSEVNGRAKKPFSQKGTGNARQGSSKPPNFRGGAISMGPQNRDHSFSLNKKEKILALKCALSDKMKKNEIIFVDSLEIKSHKTKDLFKSLQNFSFNSALFIHGDEEKTINFKRASSNIPKLATLLDEGINVKDLILFEKIFIEKNSVQKISKRLL</sequence>
<accession>A0A381SET1</accession>
<feature type="region of interest" description="Disordered" evidence="4">
    <location>
        <begin position="41"/>
        <end position="95"/>
    </location>
</feature>
<comment type="similarity">
    <text evidence="1">Belongs to the universal ribosomal protein uL4 family.</text>
</comment>
<reference evidence="5" key="1">
    <citation type="submission" date="2018-05" db="EMBL/GenBank/DDBJ databases">
        <authorList>
            <person name="Lanie J.A."/>
            <person name="Ng W.-L."/>
            <person name="Kazmierczak K.M."/>
            <person name="Andrzejewski T.M."/>
            <person name="Davidsen T.M."/>
            <person name="Wayne K.J."/>
            <person name="Tettelin H."/>
            <person name="Glass J.I."/>
            <person name="Rusch D."/>
            <person name="Podicherti R."/>
            <person name="Tsui H.-C.T."/>
            <person name="Winkler M.E."/>
        </authorList>
    </citation>
    <scope>NUCLEOTIDE SEQUENCE</scope>
</reference>
<dbReference type="Gene3D" id="3.40.1370.10">
    <property type="match status" value="1"/>
</dbReference>
<organism evidence="5">
    <name type="scientific">marine metagenome</name>
    <dbReference type="NCBI Taxonomy" id="408172"/>
    <lineage>
        <taxon>unclassified sequences</taxon>
        <taxon>metagenomes</taxon>
        <taxon>ecological metagenomes</taxon>
    </lineage>
</organism>
<protein>
    <recommendedName>
        <fullName evidence="6">50S ribosomal protein L4</fullName>
    </recommendedName>
</protein>
<name>A0A381SET1_9ZZZZ</name>
<dbReference type="HAMAP" id="MF_01328_B">
    <property type="entry name" value="Ribosomal_uL4_B"/>
    <property type="match status" value="1"/>
</dbReference>
<evidence type="ECO:0000256" key="3">
    <source>
        <dbReference type="ARBA" id="ARBA00023274"/>
    </source>
</evidence>
<dbReference type="GO" id="GO:0003735">
    <property type="term" value="F:structural constituent of ribosome"/>
    <property type="evidence" value="ECO:0007669"/>
    <property type="project" value="InterPro"/>
</dbReference>
<dbReference type="NCBIfam" id="TIGR03953">
    <property type="entry name" value="rplD_bact"/>
    <property type="match status" value="1"/>
</dbReference>
<keyword evidence="2" id="KW-0689">Ribosomal protein</keyword>
<dbReference type="GO" id="GO:0006412">
    <property type="term" value="P:translation"/>
    <property type="evidence" value="ECO:0007669"/>
    <property type="project" value="InterPro"/>
</dbReference>
<dbReference type="GO" id="GO:0005840">
    <property type="term" value="C:ribosome"/>
    <property type="evidence" value="ECO:0007669"/>
    <property type="project" value="UniProtKB-KW"/>
</dbReference>
<dbReference type="GO" id="GO:1990904">
    <property type="term" value="C:ribonucleoprotein complex"/>
    <property type="evidence" value="ECO:0007669"/>
    <property type="project" value="UniProtKB-KW"/>
</dbReference>
<dbReference type="EMBL" id="UINC01003022">
    <property type="protein sequence ID" value="SVA02592.1"/>
    <property type="molecule type" value="Genomic_DNA"/>
</dbReference>
<gene>
    <name evidence="5" type="ORF">METZ01_LOCUS55446</name>
</gene>
<keyword evidence="3" id="KW-0687">Ribonucleoprotein</keyword>
<proteinExistence type="inferred from homology"/>
<evidence type="ECO:0000256" key="1">
    <source>
        <dbReference type="ARBA" id="ARBA00010528"/>
    </source>
</evidence>
<dbReference type="PANTHER" id="PTHR10746">
    <property type="entry name" value="50S RIBOSOMAL PROTEIN L4"/>
    <property type="match status" value="1"/>
</dbReference>
<dbReference type="InterPro" id="IPR013005">
    <property type="entry name" value="Ribosomal_uL4-like"/>
</dbReference>
<feature type="compositionally biased region" description="Polar residues" evidence="4">
    <location>
        <begin position="66"/>
        <end position="79"/>
    </location>
</feature>